<protein>
    <recommendedName>
        <fullName evidence="3">Retrotransposon gag domain-containing protein</fullName>
    </recommendedName>
</protein>
<dbReference type="Proteomes" id="UP001259832">
    <property type="component" value="Unassembled WGS sequence"/>
</dbReference>
<evidence type="ECO:0000256" key="2">
    <source>
        <dbReference type="SAM" id="MobiDB-lite"/>
    </source>
</evidence>
<reference evidence="4" key="1">
    <citation type="submission" date="2023-08" db="EMBL/GenBank/DDBJ databases">
        <title>Reference Genome Resource for the Citrus Pathogen Phytophthora citrophthora.</title>
        <authorList>
            <person name="Moller H."/>
            <person name="Coetzee B."/>
            <person name="Rose L.J."/>
            <person name="Van Niekerk J.M."/>
        </authorList>
    </citation>
    <scope>NUCLEOTIDE SEQUENCE</scope>
    <source>
        <strain evidence="4">STE-U-9442</strain>
    </source>
</reference>
<dbReference type="AlphaFoldDB" id="A0AAD9LS97"/>
<gene>
    <name evidence="4" type="ORF">P3T76_002283</name>
</gene>
<comment type="caution">
    <text evidence="4">The sequence shown here is derived from an EMBL/GenBank/DDBJ whole genome shotgun (WGS) entry which is preliminary data.</text>
</comment>
<evidence type="ECO:0000256" key="1">
    <source>
        <dbReference type="SAM" id="Coils"/>
    </source>
</evidence>
<sequence length="373" mass="42111">MGHELRDEIAALNGTVVNLVQGMTNLTQGLTQVQQMAQEAQRLARATQQNLRDAQTQRQPVLPAATAQMGAIPAMDDHRVAAGDPAGGIFEGQRGLNLRKMDVKPPIFLGEIDGVKLNSFIFQFESYFRQKGYDLLQHDDLLTFELNQCVQKNALVWYQRYMTDDSSSKLWSAMKLNMVMEFMEPNFMEKSRNRLLTIKQTGGYTGYVGKFRELNRIVQVDSLTAMNVFLNGLSDVNMKREILRKKPVDLNSAIQEGFLEWELKEKTARNKPTENKFKGKSGGSNSMPNRQSNTTAPAARKSGFGGRGVFNSAKTVKNCSHCGRGPHRVEDCWFKHPEKRPTTSNLNKKIFAMLERLVVAENQSQSEEEQLNE</sequence>
<dbReference type="EMBL" id="JASMQC010000003">
    <property type="protein sequence ID" value="KAK1946731.1"/>
    <property type="molecule type" value="Genomic_DNA"/>
</dbReference>
<organism evidence="4 5">
    <name type="scientific">Phytophthora citrophthora</name>
    <dbReference type="NCBI Taxonomy" id="4793"/>
    <lineage>
        <taxon>Eukaryota</taxon>
        <taxon>Sar</taxon>
        <taxon>Stramenopiles</taxon>
        <taxon>Oomycota</taxon>
        <taxon>Peronosporomycetes</taxon>
        <taxon>Peronosporales</taxon>
        <taxon>Peronosporaceae</taxon>
        <taxon>Phytophthora</taxon>
    </lineage>
</organism>
<evidence type="ECO:0000313" key="4">
    <source>
        <dbReference type="EMBL" id="KAK1946731.1"/>
    </source>
</evidence>
<dbReference type="Pfam" id="PF03732">
    <property type="entry name" value="Retrotrans_gag"/>
    <property type="match status" value="1"/>
</dbReference>
<accession>A0AAD9LS97</accession>
<evidence type="ECO:0000259" key="3">
    <source>
        <dbReference type="Pfam" id="PF03732"/>
    </source>
</evidence>
<feature type="domain" description="Retrotransposon gag" evidence="3">
    <location>
        <begin position="150"/>
        <end position="234"/>
    </location>
</feature>
<proteinExistence type="predicted"/>
<keyword evidence="1" id="KW-0175">Coiled coil</keyword>
<evidence type="ECO:0000313" key="5">
    <source>
        <dbReference type="Proteomes" id="UP001259832"/>
    </source>
</evidence>
<dbReference type="InterPro" id="IPR005162">
    <property type="entry name" value="Retrotrans_gag_dom"/>
</dbReference>
<feature type="coiled-coil region" evidence="1">
    <location>
        <begin position="30"/>
        <end position="57"/>
    </location>
</feature>
<name>A0AAD9LS97_9STRA</name>
<feature type="compositionally biased region" description="Polar residues" evidence="2">
    <location>
        <begin position="283"/>
        <end position="296"/>
    </location>
</feature>
<feature type="region of interest" description="Disordered" evidence="2">
    <location>
        <begin position="269"/>
        <end position="307"/>
    </location>
</feature>
<keyword evidence="5" id="KW-1185">Reference proteome</keyword>